<dbReference type="Proteomes" id="UP000691718">
    <property type="component" value="Unassembled WGS sequence"/>
</dbReference>
<dbReference type="InterPro" id="IPR010285">
    <property type="entry name" value="DNA_helicase_pif1-like_DEAD"/>
</dbReference>
<keyword evidence="5" id="KW-1185">Reference proteome</keyword>
<dbReference type="PANTHER" id="PTHR47642:SF5">
    <property type="entry name" value="ATP-DEPENDENT DNA HELICASE"/>
    <property type="match status" value="1"/>
</dbReference>
<accession>A0A8S3W3S3</accession>
<dbReference type="GO" id="GO:0006310">
    <property type="term" value="P:DNA recombination"/>
    <property type="evidence" value="ECO:0007669"/>
    <property type="project" value="UniProtKB-KW"/>
</dbReference>
<keyword evidence="1" id="KW-0547">Nucleotide-binding</keyword>
<dbReference type="InterPro" id="IPR051055">
    <property type="entry name" value="PIF1_helicase"/>
</dbReference>
<dbReference type="GO" id="GO:0005524">
    <property type="term" value="F:ATP binding"/>
    <property type="evidence" value="ECO:0007669"/>
    <property type="project" value="UniProtKB-KW"/>
</dbReference>
<protein>
    <recommendedName>
        <fullName evidence="1">ATP-dependent DNA helicase</fullName>
        <ecNumber evidence="1">5.6.2.3</ecNumber>
    </recommendedName>
</protein>
<keyword evidence="1" id="KW-0378">Hydrolase</keyword>
<evidence type="ECO:0000256" key="2">
    <source>
        <dbReference type="SAM" id="Coils"/>
    </source>
</evidence>
<keyword evidence="1" id="KW-0233">DNA recombination</keyword>
<evidence type="ECO:0000313" key="4">
    <source>
        <dbReference type="EMBL" id="CAG4939236.1"/>
    </source>
</evidence>
<name>A0A8S3W3S3_PARAO</name>
<keyword evidence="1" id="KW-0347">Helicase</keyword>
<dbReference type="GO" id="GO:0006281">
    <property type="term" value="P:DNA repair"/>
    <property type="evidence" value="ECO:0007669"/>
    <property type="project" value="UniProtKB-KW"/>
</dbReference>
<dbReference type="AlphaFoldDB" id="A0A8S3W3S3"/>
<keyword evidence="1" id="KW-0067">ATP-binding</keyword>
<proteinExistence type="inferred from homology"/>
<dbReference type="GO" id="GO:0043139">
    <property type="term" value="F:5'-3' DNA helicase activity"/>
    <property type="evidence" value="ECO:0007669"/>
    <property type="project" value="UniProtKB-EC"/>
</dbReference>
<feature type="domain" description="DNA helicase Pif1-like DEAD-box helicase" evidence="3">
    <location>
        <begin position="139"/>
        <end position="224"/>
    </location>
</feature>
<keyword evidence="1" id="KW-0227">DNA damage</keyword>
<keyword evidence="1" id="KW-0234">DNA repair</keyword>
<dbReference type="Pfam" id="PF05970">
    <property type="entry name" value="PIF1"/>
    <property type="match status" value="1"/>
</dbReference>
<dbReference type="EMBL" id="CAJQZP010000117">
    <property type="protein sequence ID" value="CAG4939236.1"/>
    <property type="molecule type" value="Genomic_DNA"/>
</dbReference>
<evidence type="ECO:0000259" key="3">
    <source>
        <dbReference type="Pfam" id="PF05970"/>
    </source>
</evidence>
<dbReference type="EC" id="5.6.2.3" evidence="1"/>
<organism evidence="4 5">
    <name type="scientific">Parnassius apollo</name>
    <name type="common">Apollo butterfly</name>
    <name type="synonym">Papilio apollo</name>
    <dbReference type="NCBI Taxonomy" id="110799"/>
    <lineage>
        <taxon>Eukaryota</taxon>
        <taxon>Metazoa</taxon>
        <taxon>Ecdysozoa</taxon>
        <taxon>Arthropoda</taxon>
        <taxon>Hexapoda</taxon>
        <taxon>Insecta</taxon>
        <taxon>Pterygota</taxon>
        <taxon>Neoptera</taxon>
        <taxon>Endopterygota</taxon>
        <taxon>Lepidoptera</taxon>
        <taxon>Glossata</taxon>
        <taxon>Ditrysia</taxon>
        <taxon>Papilionoidea</taxon>
        <taxon>Papilionidae</taxon>
        <taxon>Parnassiinae</taxon>
        <taxon>Parnassini</taxon>
        <taxon>Parnassius</taxon>
        <taxon>Parnassius</taxon>
    </lineage>
</organism>
<keyword evidence="2" id="KW-0175">Coiled coil</keyword>
<comment type="catalytic activity">
    <reaction evidence="1">
        <text>ATP + H2O = ADP + phosphate + H(+)</text>
        <dbReference type="Rhea" id="RHEA:13065"/>
        <dbReference type="ChEBI" id="CHEBI:15377"/>
        <dbReference type="ChEBI" id="CHEBI:15378"/>
        <dbReference type="ChEBI" id="CHEBI:30616"/>
        <dbReference type="ChEBI" id="CHEBI:43474"/>
        <dbReference type="ChEBI" id="CHEBI:456216"/>
        <dbReference type="EC" id="5.6.2.3"/>
    </reaction>
</comment>
<comment type="cofactor">
    <cofactor evidence="1">
        <name>Mg(2+)</name>
        <dbReference type="ChEBI" id="CHEBI:18420"/>
    </cofactor>
</comment>
<feature type="coiled-coil region" evidence="2">
    <location>
        <begin position="33"/>
        <end position="76"/>
    </location>
</feature>
<dbReference type="GO" id="GO:0016787">
    <property type="term" value="F:hydrolase activity"/>
    <property type="evidence" value="ECO:0007669"/>
    <property type="project" value="UniProtKB-KW"/>
</dbReference>
<dbReference type="OrthoDB" id="6141723at2759"/>
<sequence length="238" mass="27483">MADNYNDYRREMVLLHVPFQSEENDIIAENKFIQIYEDNKDTILERRKEFESNLDIEKTLEICRQLCRENDEEQEDEELLRAVDILHVRDPYDLLLRDPISTANVDLQNASLHKLGTVAKKRENLMDYQQFYNLMRMANDQQRDILMTIIHHLQTSIQEPFKIFFTGPAGTGKSFAIKLIMEIYNRFTDNDGYCNAYITCASTGKAAVAIDGTTIHTALKISLSKLLPLSSEIVDAIV</sequence>
<evidence type="ECO:0000313" key="5">
    <source>
        <dbReference type="Proteomes" id="UP000691718"/>
    </source>
</evidence>
<dbReference type="GO" id="GO:0000723">
    <property type="term" value="P:telomere maintenance"/>
    <property type="evidence" value="ECO:0007669"/>
    <property type="project" value="InterPro"/>
</dbReference>
<comment type="caution">
    <text evidence="4">The sequence shown here is derived from an EMBL/GenBank/DDBJ whole genome shotgun (WGS) entry which is preliminary data.</text>
</comment>
<dbReference type="PANTHER" id="PTHR47642">
    <property type="entry name" value="ATP-DEPENDENT DNA HELICASE"/>
    <property type="match status" value="1"/>
</dbReference>
<reference evidence="4" key="1">
    <citation type="submission" date="2021-04" db="EMBL/GenBank/DDBJ databases">
        <authorList>
            <person name="Tunstrom K."/>
        </authorList>
    </citation>
    <scope>NUCLEOTIDE SEQUENCE</scope>
</reference>
<evidence type="ECO:0000256" key="1">
    <source>
        <dbReference type="RuleBase" id="RU363044"/>
    </source>
</evidence>
<comment type="similarity">
    <text evidence="1">Belongs to the helicase family.</text>
</comment>
<gene>
    <name evidence="4" type="ORF">PAPOLLO_LOCUS1768</name>
</gene>